<proteinExistence type="predicted"/>
<name>A0A8F1MD10_9BACT</name>
<dbReference type="EMBL" id="CP076460">
    <property type="protein sequence ID" value="QWQ32637.1"/>
    <property type="molecule type" value="Genomic_DNA"/>
</dbReference>
<sequence length="48" mass="5647">MFYQLLVEHSRDYGNFTFTGGRLQFVEPDMKTGDILSLEDTFSREELI</sequence>
<evidence type="ECO:0000313" key="2">
    <source>
        <dbReference type="Proteomes" id="UP000679129"/>
    </source>
</evidence>
<keyword evidence="2" id="KW-1185">Reference proteome</keyword>
<dbReference type="KEGG" id="mnd:KOY48_02230"/>
<accession>A0A8F1MD10</accession>
<gene>
    <name evidence="1" type="ORF">KOY48_02230</name>
</gene>
<evidence type="ECO:0000313" key="1">
    <source>
        <dbReference type="EMBL" id="QWQ32637.1"/>
    </source>
</evidence>
<protein>
    <submittedName>
        <fullName evidence="1">Uncharacterized protein</fullName>
    </submittedName>
</protein>
<dbReference type="Proteomes" id="UP000679129">
    <property type="component" value="Chromosome"/>
</dbReference>
<organism evidence="1 2">
    <name type="scientific">Candidatus Minimicrobia naudis</name>
    <dbReference type="NCBI Taxonomy" id="2841263"/>
    <lineage>
        <taxon>Bacteria</taxon>
        <taxon>Candidatus Saccharimonadota</taxon>
        <taxon>Candidatus Saccharimonadota incertae sedis</taxon>
        <taxon>Candidatus Minimicrobia</taxon>
    </lineage>
</organism>
<reference evidence="1" key="1">
    <citation type="submission" date="2021-06" db="EMBL/GenBank/DDBJ databases">
        <title>An adapted protocol for Saccharibacteria cultivation: two new species join this phylum of Candidate Phyla Radiations.</title>
        <authorList>
            <person name="Ibrahim A."/>
            <person name="Maatouk M."/>
            <person name="Zgheib R."/>
            <person name="Haddad G."/>
            <person name="Bou Khalil J."/>
            <person name="Raoult D."/>
            <person name="Bittar F."/>
        </authorList>
    </citation>
    <scope>NUCLEOTIDE SEQUENCE</scope>
    <source>
        <strain evidence="1">IHU1</strain>
    </source>
</reference>
<dbReference type="AlphaFoldDB" id="A0A8F1MD10"/>